<dbReference type="EMBL" id="VIFK01000036">
    <property type="protein sequence ID" value="TQE99856.1"/>
    <property type="molecule type" value="Genomic_DNA"/>
</dbReference>
<reference evidence="2 3" key="1">
    <citation type="submission" date="2019-06" db="EMBL/GenBank/DDBJ databases">
        <title>Metagenome assembled Genome of Spiribacter salinus SL48-SHIP from the microbial mat of Salt Lake 48 (Novosibirsk region, Russia).</title>
        <authorList>
            <person name="Shipova A."/>
            <person name="Rozanov A.S."/>
            <person name="Bryanskaya A.V."/>
            <person name="Peltek S.E."/>
        </authorList>
    </citation>
    <scope>NUCLEOTIDE SEQUENCE [LARGE SCALE GENOMIC DNA]</scope>
    <source>
        <strain evidence="2">SL48-SHIP-2</strain>
    </source>
</reference>
<sequence length="367" mass="39837">MTIVNSQTTKHDGQATVETLISVGTIMMFLPAIIAFFNYVEIQQWTDQVARYTAWERSVWEDPDAPWDLGEGVSASDRGVQRTDAEIARQAMLRVGLSRRQLMREGDDTEAQRVVTEQFPLQSFVRWSSDKETTSGSMFVDPPTPGSVVADLNMQNPDRTSRLRFITSSPDRSINLGLMTFGNVRTETSDTNTADVLIQANVRNLFSAGGLSSNPVDGEDVMGNNPLGESAGTDMAVTATAGLHTNPWSPQNEDVAQRKLQNLSVTQYTKVAAGIASLGLSSAADAALPDEMSAGPDGGFDRNALSSVLSVVPILGQIEQMTPTLESPTAFVPFNRLKIYAPGSNPHFNGDEDTFGEDSQIFTYEAE</sequence>
<evidence type="ECO:0000313" key="3">
    <source>
        <dbReference type="Proteomes" id="UP000315400"/>
    </source>
</evidence>
<feature type="transmembrane region" description="Helical" evidence="1">
    <location>
        <begin position="20"/>
        <end position="40"/>
    </location>
</feature>
<protein>
    <submittedName>
        <fullName evidence="2">Uncharacterized protein</fullName>
    </submittedName>
</protein>
<accession>A0A540VT30</accession>
<gene>
    <name evidence="2" type="ORF">FKY71_06505</name>
</gene>
<keyword evidence="1" id="KW-0812">Transmembrane</keyword>
<organism evidence="2 3">
    <name type="scientific">Spiribacter salinus</name>
    <dbReference type="NCBI Taxonomy" id="1335746"/>
    <lineage>
        <taxon>Bacteria</taxon>
        <taxon>Pseudomonadati</taxon>
        <taxon>Pseudomonadota</taxon>
        <taxon>Gammaproteobacteria</taxon>
        <taxon>Chromatiales</taxon>
        <taxon>Ectothiorhodospiraceae</taxon>
        <taxon>Spiribacter</taxon>
    </lineage>
</organism>
<comment type="caution">
    <text evidence="2">The sequence shown here is derived from an EMBL/GenBank/DDBJ whole genome shotgun (WGS) entry which is preliminary data.</text>
</comment>
<proteinExistence type="predicted"/>
<evidence type="ECO:0000313" key="2">
    <source>
        <dbReference type="EMBL" id="TQE99856.1"/>
    </source>
</evidence>
<dbReference type="Proteomes" id="UP000315400">
    <property type="component" value="Unassembled WGS sequence"/>
</dbReference>
<keyword evidence="1" id="KW-1133">Transmembrane helix</keyword>
<keyword evidence="1" id="KW-0472">Membrane</keyword>
<dbReference type="AlphaFoldDB" id="A0A540VT30"/>
<name>A0A540VT30_9GAMM</name>
<evidence type="ECO:0000256" key="1">
    <source>
        <dbReference type="SAM" id="Phobius"/>
    </source>
</evidence>